<dbReference type="InterPro" id="IPR009003">
    <property type="entry name" value="Peptidase_S1_PA"/>
</dbReference>
<dbReference type="Pfam" id="PF00089">
    <property type="entry name" value="Trypsin"/>
    <property type="match status" value="1"/>
</dbReference>
<accession>A0A7L3PS60</accession>
<feature type="non-terminal residue" evidence="3">
    <location>
        <position position="1"/>
    </location>
</feature>
<evidence type="ECO:0000313" key="4">
    <source>
        <dbReference type="Proteomes" id="UP000551443"/>
    </source>
</evidence>
<dbReference type="GO" id="GO:0005615">
    <property type="term" value="C:extracellular space"/>
    <property type="evidence" value="ECO:0007669"/>
    <property type="project" value="TreeGrafter"/>
</dbReference>
<dbReference type="EMBL" id="VZUH01077977">
    <property type="protein sequence ID" value="NXU93242.1"/>
    <property type="molecule type" value="Genomic_DNA"/>
</dbReference>
<proteinExistence type="predicted"/>
<dbReference type="FunFam" id="2.40.10.10:FF:000004">
    <property type="entry name" value="Tryptase gamma 1"/>
    <property type="match status" value="1"/>
</dbReference>
<gene>
    <name evidence="3" type="primary">Ctrc_0</name>
    <name evidence="3" type="ORF">XIPELE_R09063</name>
</gene>
<keyword evidence="1" id="KW-1015">Disulfide bond</keyword>
<name>A0A7L3PS60_9DEND</name>
<dbReference type="SUPFAM" id="SSF50494">
    <property type="entry name" value="Trypsin-like serine proteases"/>
    <property type="match status" value="1"/>
</dbReference>
<dbReference type="Proteomes" id="UP000551443">
    <property type="component" value="Unassembled WGS sequence"/>
</dbReference>
<dbReference type="InterPro" id="IPR018114">
    <property type="entry name" value="TRYPSIN_HIS"/>
</dbReference>
<dbReference type="Gene3D" id="2.40.10.10">
    <property type="entry name" value="Trypsin-like serine proteases"/>
    <property type="match status" value="2"/>
</dbReference>
<dbReference type="InterPro" id="IPR050850">
    <property type="entry name" value="Peptidase_S1_Elastase_sf"/>
</dbReference>
<dbReference type="PANTHER" id="PTHR24257:SF31">
    <property type="entry name" value="ELASTASE 3 LIKE ISOFORM X1"/>
    <property type="match status" value="1"/>
</dbReference>
<dbReference type="PROSITE" id="PS00134">
    <property type="entry name" value="TRYPSIN_HIS"/>
    <property type="match status" value="1"/>
</dbReference>
<reference evidence="3 4" key="1">
    <citation type="submission" date="2019-09" db="EMBL/GenBank/DDBJ databases">
        <title>Bird 10,000 Genomes (B10K) Project - Family phase.</title>
        <authorList>
            <person name="Zhang G."/>
        </authorList>
    </citation>
    <scope>NUCLEOTIDE SEQUENCE [LARGE SCALE GENOMIC DNA]</scope>
    <source>
        <strain evidence="3">OUT-0059</strain>
        <tissue evidence="3">Muscle</tissue>
    </source>
</reference>
<keyword evidence="4" id="KW-1185">Reference proteome</keyword>
<feature type="non-terminal residue" evidence="3">
    <location>
        <position position="115"/>
    </location>
</feature>
<feature type="domain" description="Peptidase S1" evidence="2">
    <location>
        <begin position="30"/>
        <end position="115"/>
    </location>
</feature>
<protein>
    <submittedName>
        <fullName evidence="3">CTRC protein</fullName>
    </submittedName>
</protein>
<comment type="caution">
    <text evidence="3">The sequence shown here is derived from an EMBL/GenBank/DDBJ whole genome shotgun (WGS) entry which is preliminary data.</text>
</comment>
<organism evidence="3 4">
    <name type="scientific">Xiphorhynchus elegans</name>
    <name type="common">elegant woodcreeper</name>
    <dbReference type="NCBI Taxonomy" id="269412"/>
    <lineage>
        <taxon>Eukaryota</taxon>
        <taxon>Metazoa</taxon>
        <taxon>Chordata</taxon>
        <taxon>Craniata</taxon>
        <taxon>Vertebrata</taxon>
        <taxon>Euteleostomi</taxon>
        <taxon>Archelosauria</taxon>
        <taxon>Archosauria</taxon>
        <taxon>Dinosauria</taxon>
        <taxon>Saurischia</taxon>
        <taxon>Theropoda</taxon>
        <taxon>Coelurosauria</taxon>
        <taxon>Aves</taxon>
        <taxon>Neognathae</taxon>
        <taxon>Neoaves</taxon>
        <taxon>Telluraves</taxon>
        <taxon>Australaves</taxon>
        <taxon>Passeriformes</taxon>
        <taxon>Dendrocolaptidae</taxon>
        <taxon>Xiphorhynchus</taxon>
    </lineage>
</organism>
<evidence type="ECO:0000256" key="1">
    <source>
        <dbReference type="ARBA" id="ARBA00023157"/>
    </source>
</evidence>
<dbReference type="PANTHER" id="PTHR24257">
    <property type="entry name" value="CHYMOTRYPSIN-LIKE ELASTASE FAMILY MEMBER"/>
    <property type="match status" value="1"/>
</dbReference>
<dbReference type="InterPro" id="IPR001254">
    <property type="entry name" value="Trypsin_dom"/>
</dbReference>
<dbReference type="GO" id="GO:0004252">
    <property type="term" value="F:serine-type endopeptidase activity"/>
    <property type="evidence" value="ECO:0007669"/>
    <property type="project" value="InterPro"/>
</dbReference>
<dbReference type="GO" id="GO:0006508">
    <property type="term" value="P:proteolysis"/>
    <property type="evidence" value="ECO:0007669"/>
    <property type="project" value="InterPro"/>
</dbReference>
<dbReference type="PROSITE" id="PS50240">
    <property type="entry name" value="TRYPSIN_DOM"/>
    <property type="match status" value="1"/>
</dbReference>
<dbReference type="InterPro" id="IPR043504">
    <property type="entry name" value="Peptidase_S1_PA_chymotrypsin"/>
</dbReference>
<dbReference type="AlphaFoldDB" id="A0A7L3PS60"/>
<evidence type="ECO:0000313" key="3">
    <source>
        <dbReference type="EMBL" id="NXU93242.1"/>
    </source>
</evidence>
<evidence type="ECO:0000259" key="2">
    <source>
        <dbReference type="PROSITE" id="PS50240"/>
    </source>
</evidence>
<sequence length="115" mass="12744">HRQALMSPLWCHTAYGCGQPAVPPQLGARVVGGEDAVAHSWPWQVSLQYYSYGSWRHNCGGTLIAPQWVLTAAHCISDSINYRVVLGMQDLSEEDEPGRVTVGVEKTIVHEKWNS</sequence>